<keyword evidence="3" id="KW-0378">Hydrolase</keyword>
<evidence type="ECO:0000256" key="1">
    <source>
        <dbReference type="SAM" id="Phobius"/>
    </source>
</evidence>
<dbReference type="RefSeq" id="WP_117324935.1">
    <property type="nucleotide sequence ID" value="NZ_QVTE01000004.1"/>
</dbReference>
<keyword evidence="1" id="KW-1133">Transmembrane helix</keyword>
<keyword evidence="3" id="KW-0540">Nuclease</keyword>
<dbReference type="GO" id="GO:0009307">
    <property type="term" value="P:DNA restriction-modification system"/>
    <property type="evidence" value="ECO:0007669"/>
    <property type="project" value="InterPro"/>
</dbReference>
<dbReference type="Gene3D" id="3.40.1350.10">
    <property type="match status" value="1"/>
</dbReference>
<dbReference type="Proteomes" id="UP000264541">
    <property type="component" value="Unassembled WGS sequence"/>
</dbReference>
<dbReference type="Pfam" id="PF04471">
    <property type="entry name" value="Mrr_cat"/>
    <property type="match status" value="1"/>
</dbReference>
<dbReference type="OrthoDB" id="9803736at2"/>
<gene>
    <name evidence="3" type="ORF">D0469_01730</name>
</gene>
<dbReference type="EMBL" id="QVTE01000004">
    <property type="protein sequence ID" value="RFU71451.1"/>
    <property type="molecule type" value="Genomic_DNA"/>
</dbReference>
<feature type="transmembrane region" description="Helical" evidence="1">
    <location>
        <begin position="54"/>
        <end position="74"/>
    </location>
</feature>
<keyword evidence="1" id="KW-0812">Transmembrane</keyword>
<dbReference type="GO" id="GO:0003677">
    <property type="term" value="F:DNA binding"/>
    <property type="evidence" value="ECO:0007669"/>
    <property type="project" value="InterPro"/>
</dbReference>
<organism evidence="3 4">
    <name type="scientific">Peribacillus saganii</name>
    <dbReference type="NCBI Taxonomy" id="2303992"/>
    <lineage>
        <taxon>Bacteria</taxon>
        <taxon>Bacillati</taxon>
        <taxon>Bacillota</taxon>
        <taxon>Bacilli</taxon>
        <taxon>Bacillales</taxon>
        <taxon>Bacillaceae</taxon>
        <taxon>Peribacillus</taxon>
    </lineage>
</organism>
<proteinExistence type="predicted"/>
<keyword evidence="3" id="KW-0255">Endonuclease</keyword>
<evidence type="ECO:0000313" key="4">
    <source>
        <dbReference type="Proteomes" id="UP000264541"/>
    </source>
</evidence>
<dbReference type="AlphaFoldDB" id="A0A372LTB0"/>
<keyword evidence="4" id="KW-1185">Reference proteome</keyword>
<sequence length="228" mass="26635">MGRRRYSKRTSRTISKVEWVVVIGIILYALSKKLLQAIHQLVLNIQYKIQSLTIMDWLLILAIIVMLILIINVLSNLKNTKLKKEQEEIKERRAAETRMRVLKDSEYQKLISMRPYDFEKYVADLFTLMGYEAELTPYSGDGGKDIILKKDNEISLVECKRYNENNKVSRPEIQKFHSAIVDMNAVEGFFVTTGYFTQPAMNYSINKPIKLINLPRLIELIEESKRNK</sequence>
<dbReference type="SUPFAM" id="SSF52980">
    <property type="entry name" value="Restriction endonuclease-like"/>
    <property type="match status" value="1"/>
</dbReference>
<accession>A0A372LTB0</accession>
<name>A0A372LTB0_9BACI</name>
<reference evidence="3 4" key="1">
    <citation type="submission" date="2018-08" db="EMBL/GenBank/DDBJ databases">
        <title>Bacillus chawlae sp. nov., Bacillus glennii sp. nov., and Bacillus saganii sp. nov. Isolated from the Vehicle Assembly Building at Kennedy Space Center where the Viking Spacecraft were Assembled.</title>
        <authorList>
            <person name="Seuylemezian A."/>
            <person name="Vaishampayan P."/>
        </authorList>
    </citation>
    <scope>NUCLEOTIDE SEQUENCE [LARGE SCALE GENOMIC DNA]</scope>
    <source>
        <strain evidence="3 4">V47-23a</strain>
    </source>
</reference>
<feature type="domain" description="Restriction endonuclease type IV Mrr" evidence="2">
    <location>
        <begin position="112"/>
        <end position="221"/>
    </location>
</feature>
<dbReference type="PANTHER" id="PTHR30015:SF7">
    <property type="entry name" value="TYPE IV METHYL-DIRECTED RESTRICTION ENZYME ECOKMRR"/>
    <property type="match status" value="1"/>
</dbReference>
<dbReference type="InterPro" id="IPR007560">
    <property type="entry name" value="Restrct_endonuc_IV_Mrr"/>
</dbReference>
<dbReference type="PANTHER" id="PTHR30015">
    <property type="entry name" value="MRR RESTRICTION SYSTEM PROTEIN"/>
    <property type="match status" value="1"/>
</dbReference>
<dbReference type="InterPro" id="IPR011335">
    <property type="entry name" value="Restrct_endonuc-II-like"/>
</dbReference>
<feature type="transmembrane region" description="Helical" evidence="1">
    <location>
        <begin position="20"/>
        <end position="42"/>
    </location>
</feature>
<protein>
    <submittedName>
        <fullName evidence="3">Restriction endonuclease</fullName>
    </submittedName>
</protein>
<evidence type="ECO:0000313" key="3">
    <source>
        <dbReference type="EMBL" id="RFU71451.1"/>
    </source>
</evidence>
<dbReference type="GO" id="GO:0015666">
    <property type="term" value="F:restriction endodeoxyribonuclease activity"/>
    <property type="evidence" value="ECO:0007669"/>
    <property type="project" value="TreeGrafter"/>
</dbReference>
<dbReference type="InterPro" id="IPR011856">
    <property type="entry name" value="tRNA_endonuc-like_dom_sf"/>
</dbReference>
<evidence type="ECO:0000259" key="2">
    <source>
        <dbReference type="Pfam" id="PF04471"/>
    </source>
</evidence>
<keyword evidence="1" id="KW-0472">Membrane</keyword>
<dbReference type="InterPro" id="IPR052906">
    <property type="entry name" value="Type_IV_Methyl-Rstrct_Enzyme"/>
</dbReference>
<comment type="caution">
    <text evidence="3">The sequence shown here is derived from an EMBL/GenBank/DDBJ whole genome shotgun (WGS) entry which is preliminary data.</text>
</comment>